<dbReference type="RefSeq" id="WP_349246384.1">
    <property type="nucleotide sequence ID" value="NZ_JASCXX010000027.1"/>
</dbReference>
<gene>
    <name evidence="2" type="ORF">QJ522_18080</name>
</gene>
<feature type="domain" description="YgjP-like metallopeptidase" evidence="1">
    <location>
        <begin position="29"/>
        <end position="74"/>
    </location>
</feature>
<organism evidence="2 3">
    <name type="scientific">Anaerobaca lacustris</name>
    <dbReference type="NCBI Taxonomy" id="3044600"/>
    <lineage>
        <taxon>Bacteria</taxon>
        <taxon>Pseudomonadati</taxon>
        <taxon>Planctomycetota</taxon>
        <taxon>Phycisphaerae</taxon>
        <taxon>Sedimentisphaerales</taxon>
        <taxon>Anaerobacaceae</taxon>
        <taxon>Anaerobaca</taxon>
    </lineage>
</organism>
<name>A0AAW6TZC6_9BACT</name>
<dbReference type="Gene3D" id="3.30.2010.10">
    <property type="entry name" value="Metalloproteases ('zincins'), catalytic domain"/>
    <property type="match status" value="1"/>
</dbReference>
<evidence type="ECO:0000313" key="3">
    <source>
        <dbReference type="Proteomes" id="UP001431776"/>
    </source>
</evidence>
<evidence type="ECO:0000313" key="2">
    <source>
        <dbReference type="EMBL" id="MDI6450975.1"/>
    </source>
</evidence>
<reference evidence="2" key="1">
    <citation type="submission" date="2023-05" db="EMBL/GenBank/DDBJ databases">
        <title>Anaerotaeda fermentans gen. nov., sp. nov., a novel anaerobic planctomycete of the new family within the order Sedimentisphaerales isolated from Taman Peninsula, Russia.</title>
        <authorList>
            <person name="Khomyakova M.A."/>
            <person name="Merkel A.Y."/>
            <person name="Slobodkin A.I."/>
        </authorList>
    </citation>
    <scope>NUCLEOTIDE SEQUENCE</scope>
    <source>
        <strain evidence="2">M17dextr</strain>
    </source>
</reference>
<evidence type="ECO:0000259" key="1">
    <source>
        <dbReference type="Pfam" id="PF01863"/>
    </source>
</evidence>
<dbReference type="InterPro" id="IPR002725">
    <property type="entry name" value="YgjP-like_metallopeptidase"/>
</dbReference>
<dbReference type="InterPro" id="IPR053136">
    <property type="entry name" value="UTP_pyrophosphatase-like"/>
</dbReference>
<feature type="domain" description="YgjP-like metallopeptidase" evidence="1">
    <location>
        <begin position="80"/>
        <end position="180"/>
    </location>
</feature>
<dbReference type="CDD" id="cd07344">
    <property type="entry name" value="M48_yhfN_like"/>
    <property type="match status" value="1"/>
</dbReference>
<dbReference type="Pfam" id="PF01863">
    <property type="entry name" value="YgjP-like"/>
    <property type="match status" value="2"/>
</dbReference>
<keyword evidence="3" id="KW-1185">Reference proteome</keyword>
<protein>
    <submittedName>
        <fullName evidence="2">M48 family metallopeptidase</fullName>
    </submittedName>
</protein>
<accession>A0AAW6TZC6</accession>
<dbReference type="PANTHER" id="PTHR30399:SF1">
    <property type="entry name" value="UTP PYROPHOSPHATASE"/>
    <property type="match status" value="1"/>
</dbReference>
<dbReference type="EMBL" id="JASCXX010000027">
    <property type="protein sequence ID" value="MDI6450975.1"/>
    <property type="molecule type" value="Genomic_DNA"/>
</dbReference>
<dbReference type="Proteomes" id="UP001431776">
    <property type="component" value="Unassembled WGS sequence"/>
</dbReference>
<dbReference type="PANTHER" id="PTHR30399">
    <property type="entry name" value="UNCHARACTERIZED PROTEIN YGJP"/>
    <property type="match status" value="1"/>
</dbReference>
<sequence length="185" mass="21455">MGGLLNRIVETWEVPDVGPVAVAVSDRARYARITIKRDGTVKLVLPRRASLEQGKQFLRNGTQWIQKHLQRARVEPAAPRIDRAHARRSLVERLEHLAIRHGFVYNKVFVKNQKTLWGSCSSANNINLNVNLARLPDELRDYVLIHELVHTRHKNHSRRFWAALNAIVGDGRQLQRQLRRYQPRS</sequence>
<dbReference type="AlphaFoldDB" id="A0AAW6TZC6"/>
<proteinExistence type="predicted"/>
<comment type="caution">
    <text evidence="2">The sequence shown here is derived from an EMBL/GenBank/DDBJ whole genome shotgun (WGS) entry which is preliminary data.</text>
</comment>